<name>A0A844Y2M7_9SPHN</name>
<evidence type="ECO:0000313" key="3">
    <source>
        <dbReference type="Proteomes" id="UP000430272"/>
    </source>
</evidence>
<comment type="caution">
    <text evidence="2">The sequence shown here is derived from an EMBL/GenBank/DDBJ whole genome shotgun (WGS) entry which is preliminary data.</text>
</comment>
<evidence type="ECO:0000256" key="1">
    <source>
        <dbReference type="SAM" id="Phobius"/>
    </source>
</evidence>
<dbReference type="Pfam" id="PF06170">
    <property type="entry name" value="DUF983"/>
    <property type="match status" value="1"/>
</dbReference>
<feature type="transmembrane region" description="Helical" evidence="1">
    <location>
        <begin position="88"/>
        <end position="107"/>
    </location>
</feature>
<dbReference type="RefSeq" id="WP_160659439.1">
    <property type="nucleotide sequence ID" value="NZ_BAABDV010000001.1"/>
</dbReference>
<protein>
    <submittedName>
        <fullName evidence="2">DUF983 domain-containing protein</fullName>
    </submittedName>
</protein>
<evidence type="ECO:0000313" key="2">
    <source>
        <dbReference type="EMBL" id="MXO52455.1"/>
    </source>
</evidence>
<dbReference type="InterPro" id="IPR009325">
    <property type="entry name" value="DUF983"/>
</dbReference>
<proteinExistence type="predicted"/>
<dbReference type="AlphaFoldDB" id="A0A844Y2M7"/>
<keyword evidence="1" id="KW-0812">Transmembrane</keyword>
<dbReference type="Proteomes" id="UP000430272">
    <property type="component" value="Unassembled WGS sequence"/>
</dbReference>
<dbReference type="OrthoDB" id="9799456at2"/>
<dbReference type="EMBL" id="WTYD01000001">
    <property type="protein sequence ID" value="MXO52455.1"/>
    <property type="molecule type" value="Genomic_DNA"/>
</dbReference>
<keyword evidence="1" id="KW-1133">Transmembrane helix</keyword>
<feature type="transmembrane region" description="Helical" evidence="1">
    <location>
        <begin position="60"/>
        <end position="82"/>
    </location>
</feature>
<gene>
    <name evidence="2" type="ORF">GRI47_00345</name>
</gene>
<sequence>MAPPPLPYELPQNFPAALLRGFLGKCPRCGEGKLFRAWLKPKDHCPCCALDLREQRSDDFPAYVAIFITGHVLAPILIMLVLDFDLSILALTAIVFALAVAMLLALIQPSKGAVIALQWWNGMHGFRKERVAEDSEA</sequence>
<keyword evidence="1" id="KW-0472">Membrane</keyword>
<accession>A0A844Y2M7</accession>
<keyword evidence="3" id="KW-1185">Reference proteome</keyword>
<reference evidence="2 3" key="1">
    <citation type="submission" date="2019-12" db="EMBL/GenBank/DDBJ databases">
        <title>Genomic-based taxomic classification of the family Erythrobacteraceae.</title>
        <authorList>
            <person name="Xu L."/>
        </authorList>
    </citation>
    <scope>NUCLEOTIDE SEQUENCE [LARGE SCALE GENOMIC DNA]</scope>
    <source>
        <strain evidence="2 3">JCM 17468</strain>
    </source>
</reference>
<organism evidence="2 3">
    <name type="scientific">Qipengyuania pelagi</name>
    <dbReference type="NCBI Taxonomy" id="994320"/>
    <lineage>
        <taxon>Bacteria</taxon>
        <taxon>Pseudomonadati</taxon>
        <taxon>Pseudomonadota</taxon>
        <taxon>Alphaproteobacteria</taxon>
        <taxon>Sphingomonadales</taxon>
        <taxon>Erythrobacteraceae</taxon>
        <taxon>Qipengyuania</taxon>
    </lineage>
</organism>